<feature type="domain" description="FCH" evidence="1">
    <location>
        <begin position="6"/>
        <end position="51"/>
    </location>
</feature>
<dbReference type="EMBL" id="SRMA01026219">
    <property type="protein sequence ID" value="TRY86404.1"/>
    <property type="molecule type" value="Genomic_DNA"/>
</dbReference>
<reference evidence="2 3" key="1">
    <citation type="journal article" date="2019" name="Sci. Data">
        <title>Hybrid genome assembly and annotation of Danionella translucida.</title>
        <authorList>
            <person name="Kadobianskyi M."/>
            <person name="Schulze L."/>
            <person name="Schuelke M."/>
            <person name="Judkewitz B."/>
        </authorList>
    </citation>
    <scope>NUCLEOTIDE SEQUENCE [LARGE SCALE GENOMIC DNA]</scope>
    <source>
        <strain evidence="2 3">Bolton</strain>
    </source>
</reference>
<dbReference type="GO" id="GO:0007010">
    <property type="term" value="P:cytoskeleton organization"/>
    <property type="evidence" value="ECO:0007669"/>
    <property type="project" value="TreeGrafter"/>
</dbReference>
<feature type="non-terminal residue" evidence="2">
    <location>
        <position position="54"/>
    </location>
</feature>
<dbReference type="Pfam" id="PF00611">
    <property type="entry name" value="FCH"/>
    <property type="match status" value="1"/>
</dbReference>
<gene>
    <name evidence="2" type="ORF">DNTS_025360</name>
</gene>
<dbReference type="GO" id="GO:0005543">
    <property type="term" value="F:phospholipid binding"/>
    <property type="evidence" value="ECO:0007669"/>
    <property type="project" value="TreeGrafter"/>
</dbReference>
<evidence type="ECO:0000259" key="1">
    <source>
        <dbReference type="Pfam" id="PF00611"/>
    </source>
</evidence>
<evidence type="ECO:0000313" key="2">
    <source>
        <dbReference type="EMBL" id="TRY86404.1"/>
    </source>
</evidence>
<sequence length="54" mass="6424">MVPGNYKRTVKRIDDGHKLCNELVSCFQDRARIEKGYSQQLSEWARKWRGIVEK</sequence>
<dbReference type="GO" id="GO:0030100">
    <property type="term" value="P:regulation of endocytosis"/>
    <property type="evidence" value="ECO:0007669"/>
    <property type="project" value="TreeGrafter"/>
</dbReference>
<dbReference type="GO" id="GO:0097320">
    <property type="term" value="P:plasma membrane tubulation"/>
    <property type="evidence" value="ECO:0007669"/>
    <property type="project" value="TreeGrafter"/>
</dbReference>
<dbReference type="PANTHER" id="PTHR23065:SF18">
    <property type="entry name" value="PROTEIN KINASE C AND CASEIN KINASE SUBSTRATE IN NEURONS PROTEIN 3"/>
    <property type="match status" value="1"/>
</dbReference>
<dbReference type="InterPro" id="IPR027267">
    <property type="entry name" value="AH/BAR_dom_sf"/>
</dbReference>
<dbReference type="PANTHER" id="PTHR23065">
    <property type="entry name" value="PROLINE-SERINE-THREONINE PHOSPHATASE INTERACTING PROTEIN 1"/>
    <property type="match status" value="1"/>
</dbReference>
<dbReference type="SUPFAM" id="SSF103657">
    <property type="entry name" value="BAR/IMD domain-like"/>
    <property type="match status" value="1"/>
</dbReference>
<proteinExistence type="predicted"/>
<dbReference type="GO" id="GO:0005886">
    <property type="term" value="C:plasma membrane"/>
    <property type="evidence" value="ECO:0007669"/>
    <property type="project" value="TreeGrafter"/>
</dbReference>
<name>A0A553Q904_9TELE</name>
<dbReference type="Gene3D" id="1.20.1270.60">
    <property type="entry name" value="Arfaptin homology (AH) domain/BAR domain"/>
    <property type="match status" value="1"/>
</dbReference>
<dbReference type="OrthoDB" id="8900875at2759"/>
<comment type="caution">
    <text evidence="2">The sequence shown here is derived from an EMBL/GenBank/DDBJ whole genome shotgun (WGS) entry which is preliminary data.</text>
</comment>
<dbReference type="AlphaFoldDB" id="A0A553Q904"/>
<dbReference type="GO" id="GO:0005768">
    <property type="term" value="C:endosome"/>
    <property type="evidence" value="ECO:0007669"/>
    <property type="project" value="TreeGrafter"/>
</dbReference>
<dbReference type="InterPro" id="IPR001060">
    <property type="entry name" value="FCH_dom"/>
</dbReference>
<evidence type="ECO:0000313" key="3">
    <source>
        <dbReference type="Proteomes" id="UP000316079"/>
    </source>
</evidence>
<dbReference type="Proteomes" id="UP000316079">
    <property type="component" value="Unassembled WGS sequence"/>
</dbReference>
<accession>A0A553Q904</accession>
<organism evidence="2 3">
    <name type="scientific">Danionella cerebrum</name>
    <dbReference type="NCBI Taxonomy" id="2873325"/>
    <lineage>
        <taxon>Eukaryota</taxon>
        <taxon>Metazoa</taxon>
        <taxon>Chordata</taxon>
        <taxon>Craniata</taxon>
        <taxon>Vertebrata</taxon>
        <taxon>Euteleostomi</taxon>
        <taxon>Actinopterygii</taxon>
        <taxon>Neopterygii</taxon>
        <taxon>Teleostei</taxon>
        <taxon>Ostariophysi</taxon>
        <taxon>Cypriniformes</taxon>
        <taxon>Danionidae</taxon>
        <taxon>Danioninae</taxon>
        <taxon>Danionella</taxon>
    </lineage>
</organism>
<protein>
    <recommendedName>
        <fullName evidence="1">FCH domain-containing protein</fullName>
    </recommendedName>
</protein>
<keyword evidence="3" id="KW-1185">Reference proteome</keyword>